<proteinExistence type="predicted"/>
<dbReference type="SUPFAM" id="SSF53474">
    <property type="entry name" value="alpha/beta-Hydrolases"/>
    <property type="match status" value="1"/>
</dbReference>
<dbReference type="GO" id="GO:0016787">
    <property type="term" value="F:hydrolase activity"/>
    <property type="evidence" value="ECO:0007669"/>
    <property type="project" value="UniProtKB-KW"/>
</dbReference>
<dbReference type="PANTHER" id="PTHR43329">
    <property type="entry name" value="EPOXIDE HYDROLASE"/>
    <property type="match status" value="1"/>
</dbReference>
<dbReference type="PROSITE" id="PS51318">
    <property type="entry name" value="TAT"/>
    <property type="match status" value="1"/>
</dbReference>
<dbReference type="RefSeq" id="WP_380599725.1">
    <property type="nucleotide sequence ID" value="NZ_JBHSDU010000003.1"/>
</dbReference>
<protein>
    <submittedName>
        <fullName evidence="4">Alpha/beta fold hydrolase</fullName>
    </submittedName>
</protein>
<reference evidence="5" key="1">
    <citation type="journal article" date="2019" name="Int. J. Syst. Evol. Microbiol.">
        <title>The Global Catalogue of Microorganisms (GCM) 10K type strain sequencing project: providing services to taxonomists for standard genome sequencing and annotation.</title>
        <authorList>
            <consortium name="The Broad Institute Genomics Platform"/>
            <consortium name="The Broad Institute Genome Sequencing Center for Infectious Disease"/>
            <person name="Wu L."/>
            <person name="Ma J."/>
        </authorList>
    </citation>
    <scope>NUCLEOTIDE SEQUENCE [LARGE SCALE GENOMIC DNA]</scope>
    <source>
        <strain evidence="5">CGMCC 1.10759</strain>
    </source>
</reference>
<accession>A0ABV8SYI8</accession>
<dbReference type="Pfam" id="PF00561">
    <property type="entry name" value="Abhydrolase_1"/>
    <property type="match status" value="1"/>
</dbReference>
<dbReference type="PRINTS" id="PR00412">
    <property type="entry name" value="EPOXHYDRLASE"/>
</dbReference>
<dbReference type="EMBL" id="JBHSDU010000003">
    <property type="protein sequence ID" value="MFC4311409.1"/>
    <property type="molecule type" value="Genomic_DNA"/>
</dbReference>
<dbReference type="Proteomes" id="UP001595904">
    <property type="component" value="Unassembled WGS sequence"/>
</dbReference>
<evidence type="ECO:0000313" key="4">
    <source>
        <dbReference type="EMBL" id="MFC4311409.1"/>
    </source>
</evidence>
<evidence type="ECO:0000256" key="1">
    <source>
        <dbReference type="ARBA" id="ARBA00022801"/>
    </source>
</evidence>
<gene>
    <name evidence="4" type="ORF">ACFPN2_20080</name>
</gene>
<evidence type="ECO:0000256" key="2">
    <source>
        <dbReference type="SAM" id="MobiDB-lite"/>
    </source>
</evidence>
<dbReference type="InterPro" id="IPR000639">
    <property type="entry name" value="Epox_hydrolase-like"/>
</dbReference>
<feature type="domain" description="AB hydrolase-1" evidence="3">
    <location>
        <begin position="71"/>
        <end position="193"/>
    </location>
</feature>
<evidence type="ECO:0000313" key="5">
    <source>
        <dbReference type="Proteomes" id="UP001595904"/>
    </source>
</evidence>
<name>A0ABV8SYI8_9GAMM</name>
<sequence>MNRRQLLASAGAMLAQAALPRAAVRGESARAINKDVIYGNDTLPPGIRSNKVDTNTGVTLHTLEAGRSGAPCVVLLHGFPELAYTWRNQLLPLAAAGFHVIAPDLRGYGRSSTQTVRYEDDLLPYSMLNRVSDVVGLVRALGYETVAAVVGHDWGGPTAQWCARVRPDIFRSVVSMSTPFLKPPTLPLGVASDRANAGNDLDKELAALPRPRKHYFTYSATREANNDMWHAKQGVHDFLRALYHYKSADWEGNKPVPLASWSAAELAKMPEYYIMDLHKGFAETMAAQMPSQRQIANCSWMTEEDLRVYSAEFSRTGFQGGLNYYRVANDPRLGTELKAFSARTIDVPACYIGGDRDWATYQSPGAFESMRSVCSQSLSIRFIKQAGHSLAEERPQQVNEALLEFLARAPAASHSPSPTHTPDPPTSRP</sequence>
<keyword evidence="5" id="KW-1185">Reference proteome</keyword>
<feature type="compositionally biased region" description="Pro residues" evidence="2">
    <location>
        <begin position="419"/>
        <end position="429"/>
    </location>
</feature>
<organism evidence="4 5">
    <name type="scientific">Steroidobacter flavus</name>
    <dbReference type="NCBI Taxonomy" id="1842136"/>
    <lineage>
        <taxon>Bacteria</taxon>
        <taxon>Pseudomonadati</taxon>
        <taxon>Pseudomonadota</taxon>
        <taxon>Gammaproteobacteria</taxon>
        <taxon>Steroidobacterales</taxon>
        <taxon>Steroidobacteraceae</taxon>
        <taxon>Steroidobacter</taxon>
    </lineage>
</organism>
<dbReference type="InterPro" id="IPR006311">
    <property type="entry name" value="TAT_signal"/>
</dbReference>
<dbReference type="Gene3D" id="3.40.50.1820">
    <property type="entry name" value="alpha/beta hydrolase"/>
    <property type="match status" value="1"/>
</dbReference>
<keyword evidence="1 4" id="KW-0378">Hydrolase</keyword>
<feature type="region of interest" description="Disordered" evidence="2">
    <location>
        <begin position="409"/>
        <end position="429"/>
    </location>
</feature>
<evidence type="ECO:0000259" key="3">
    <source>
        <dbReference type="Pfam" id="PF00561"/>
    </source>
</evidence>
<dbReference type="InterPro" id="IPR000073">
    <property type="entry name" value="AB_hydrolase_1"/>
</dbReference>
<dbReference type="InterPro" id="IPR029058">
    <property type="entry name" value="AB_hydrolase_fold"/>
</dbReference>
<feature type="compositionally biased region" description="Low complexity" evidence="2">
    <location>
        <begin position="409"/>
        <end position="418"/>
    </location>
</feature>
<comment type="caution">
    <text evidence="4">The sequence shown here is derived from an EMBL/GenBank/DDBJ whole genome shotgun (WGS) entry which is preliminary data.</text>
</comment>